<feature type="region of interest" description="Disordered" evidence="1">
    <location>
        <begin position="205"/>
        <end position="236"/>
    </location>
</feature>
<evidence type="ECO:0000313" key="3">
    <source>
        <dbReference type="EMBL" id="MDG6781449.1"/>
    </source>
</evidence>
<evidence type="ECO:0008006" key="5">
    <source>
        <dbReference type="Google" id="ProtNLM"/>
    </source>
</evidence>
<proteinExistence type="predicted"/>
<evidence type="ECO:0000256" key="1">
    <source>
        <dbReference type="SAM" id="MobiDB-lite"/>
    </source>
</evidence>
<dbReference type="EMBL" id="JAFFGU010000005">
    <property type="protein sequence ID" value="MBM7278875.1"/>
    <property type="molecule type" value="Genomic_DNA"/>
</dbReference>
<dbReference type="Gene3D" id="3.40.630.30">
    <property type="match status" value="1"/>
</dbReference>
<evidence type="ECO:0000313" key="4">
    <source>
        <dbReference type="Proteomes" id="UP001195196"/>
    </source>
</evidence>
<comment type="caution">
    <text evidence="2">The sequence shown here is derived from an EMBL/GenBank/DDBJ whole genome shotgun (WGS) entry which is preliminary data.</text>
</comment>
<reference evidence="2" key="1">
    <citation type="submission" date="2021-02" db="EMBL/GenBank/DDBJ databases">
        <title>Taxonomy, biology and ecology of Rhodococcus bacteria occurring in California pistachio and other woody hosts as revealed by genome sequence analyses.</title>
        <authorList>
            <person name="Riely B."/>
            <person name="Gai Y."/>
        </authorList>
    </citation>
    <scope>NUCLEOTIDE SEQUENCE</scope>
    <source>
        <strain evidence="2">BP-295</strain>
    </source>
</reference>
<dbReference type="RefSeq" id="WP_005194947.1">
    <property type="nucleotide sequence ID" value="NZ_CP059694.1"/>
</dbReference>
<dbReference type="EMBL" id="JARUXG010000005">
    <property type="protein sequence ID" value="MDG6781449.1"/>
    <property type="molecule type" value="Genomic_DNA"/>
</dbReference>
<gene>
    <name evidence="2" type="ORF">JTZ10_14035</name>
    <name evidence="3" type="ORF">QBL07_11460</name>
</gene>
<organism evidence="2 4">
    <name type="scientific">Gordonia rubripertincta</name>
    <name type="common">Rhodococcus corallinus</name>
    <dbReference type="NCBI Taxonomy" id="36822"/>
    <lineage>
        <taxon>Bacteria</taxon>
        <taxon>Bacillati</taxon>
        <taxon>Actinomycetota</taxon>
        <taxon>Actinomycetes</taxon>
        <taxon>Mycobacteriales</taxon>
        <taxon>Gordoniaceae</taxon>
        <taxon>Gordonia</taxon>
    </lineage>
</organism>
<dbReference type="Proteomes" id="UP001195196">
    <property type="component" value="Unassembled WGS sequence"/>
</dbReference>
<sequence length="236" mass="25925">MIDDRNGEIETTALTGDDLDSVVDLLAHGLNEIPLYLWLLGEHMADHSLRKWLAEILVRPLLNVGCVLGSFRRGQLVGILVFQPHDVDLAPGGEPPLTPGDFSAVAAVPGLRERVVELLTGSRLAPPVHDAVNLRIGIVTPAERGGRVLVDLMSEVERFCTAASRPYYAWTGSESLRRYYAQVWGASEFAVENWNGITMYGLVSDRPPRPRPEAVPRGNRPSSTSEPGRRPFVLRG</sequence>
<accession>A0AAW4G6F4</accession>
<reference evidence="3" key="2">
    <citation type="submission" date="2023-04" db="EMBL/GenBank/DDBJ databases">
        <title>Characterization and analysis of the complete genome of Gordonia rubripertincta 112, the degrader of aromatic and aliphatic compounds.</title>
        <authorList>
            <person name="Frantsuzova E."/>
            <person name="Bogun A."/>
            <person name="Delegan Y."/>
        </authorList>
    </citation>
    <scope>NUCLEOTIDE SEQUENCE</scope>
    <source>
        <strain evidence="3">112</strain>
    </source>
</reference>
<dbReference type="AlphaFoldDB" id="A0AAW4G6F4"/>
<evidence type="ECO:0000313" key="2">
    <source>
        <dbReference type="EMBL" id="MBM7278875.1"/>
    </source>
</evidence>
<name>A0AAW4G6F4_GORRU</name>
<protein>
    <recommendedName>
        <fullName evidence="5">N-acetyltransferase domain-containing protein</fullName>
    </recommendedName>
</protein>